<dbReference type="CDD" id="cd16922">
    <property type="entry name" value="HATPase_EvgS-ArcB-TorS-like"/>
    <property type="match status" value="1"/>
</dbReference>
<dbReference type="EMBL" id="CP035704">
    <property type="protein sequence ID" value="QBB70079.1"/>
    <property type="molecule type" value="Genomic_DNA"/>
</dbReference>
<dbReference type="Pfam" id="PF00072">
    <property type="entry name" value="Response_reg"/>
    <property type="match status" value="1"/>
</dbReference>
<dbReference type="InterPro" id="IPR005467">
    <property type="entry name" value="His_kinase_dom"/>
</dbReference>
<dbReference type="PROSITE" id="PS50110">
    <property type="entry name" value="RESPONSE_REGULATORY"/>
    <property type="match status" value="1"/>
</dbReference>
<dbReference type="SUPFAM" id="SSF52172">
    <property type="entry name" value="CheY-like"/>
    <property type="match status" value="1"/>
</dbReference>
<dbReference type="Proteomes" id="UP000291562">
    <property type="component" value="Chromosome"/>
</dbReference>
<feature type="modified residue" description="4-aspartylphosphate" evidence="7">
    <location>
        <position position="538"/>
    </location>
</feature>
<dbReference type="AlphaFoldDB" id="A0A411HHT5"/>
<keyword evidence="5" id="KW-0418">Kinase</keyword>
<protein>
    <recommendedName>
        <fullName evidence="2">histidine kinase</fullName>
        <ecNumber evidence="2">2.7.13.3</ecNumber>
    </recommendedName>
</protein>
<name>A0A411HHT5_9GAMM</name>
<dbReference type="EC" id="2.7.13.3" evidence="2"/>
<proteinExistence type="predicted"/>
<dbReference type="PANTHER" id="PTHR43047">
    <property type="entry name" value="TWO-COMPONENT HISTIDINE PROTEIN KINASE"/>
    <property type="match status" value="1"/>
</dbReference>
<dbReference type="InterPro" id="IPR003594">
    <property type="entry name" value="HATPase_dom"/>
</dbReference>
<dbReference type="OrthoDB" id="9797243at2"/>
<evidence type="ECO:0000256" key="1">
    <source>
        <dbReference type="ARBA" id="ARBA00000085"/>
    </source>
</evidence>
<keyword evidence="6" id="KW-0902">Two-component regulatory system</keyword>
<dbReference type="FunFam" id="3.30.565.10:FF:000010">
    <property type="entry name" value="Sensor histidine kinase RcsC"/>
    <property type="match status" value="1"/>
</dbReference>
<dbReference type="PROSITE" id="PS50109">
    <property type="entry name" value="HIS_KIN"/>
    <property type="match status" value="1"/>
</dbReference>
<keyword evidence="12" id="KW-1185">Reference proteome</keyword>
<evidence type="ECO:0000259" key="9">
    <source>
        <dbReference type="PROSITE" id="PS50109"/>
    </source>
</evidence>
<feature type="transmembrane region" description="Helical" evidence="8">
    <location>
        <begin position="188"/>
        <end position="208"/>
    </location>
</feature>
<keyword evidence="8" id="KW-0812">Transmembrane</keyword>
<accession>A0A411HHT5</accession>
<reference evidence="11 12" key="1">
    <citation type="submission" date="2019-01" db="EMBL/GenBank/DDBJ databases">
        <title>Pseudolysobacter antarctica gen. nov., sp. nov., isolated from Fildes Peninsula, Antarctica.</title>
        <authorList>
            <person name="Wei Z."/>
            <person name="Peng F."/>
        </authorList>
    </citation>
    <scope>NUCLEOTIDE SEQUENCE [LARGE SCALE GENOMIC DNA]</scope>
    <source>
        <strain evidence="11 12">AQ6-296</strain>
    </source>
</reference>
<keyword evidence="4" id="KW-0808">Transferase</keyword>
<dbReference type="SUPFAM" id="SSF47384">
    <property type="entry name" value="Homodimeric domain of signal transducing histidine kinase"/>
    <property type="match status" value="1"/>
</dbReference>
<keyword evidence="8" id="KW-0472">Membrane</keyword>
<evidence type="ECO:0000313" key="11">
    <source>
        <dbReference type="EMBL" id="QBB70079.1"/>
    </source>
</evidence>
<dbReference type="InterPro" id="IPR011006">
    <property type="entry name" value="CheY-like_superfamily"/>
</dbReference>
<dbReference type="SUPFAM" id="SSF55874">
    <property type="entry name" value="ATPase domain of HSP90 chaperone/DNA topoisomerase II/histidine kinase"/>
    <property type="match status" value="1"/>
</dbReference>
<evidence type="ECO:0000256" key="5">
    <source>
        <dbReference type="ARBA" id="ARBA00022777"/>
    </source>
</evidence>
<evidence type="ECO:0000259" key="10">
    <source>
        <dbReference type="PROSITE" id="PS50110"/>
    </source>
</evidence>
<evidence type="ECO:0000256" key="6">
    <source>
        <dbReference type="ARBA" id="ARBA00023012"/>
    </source>
</evidence>
<evidence type="ECO:0000256" key="3">
    <source>
        <dbReference type="ARBA" id="ARBA00022553"/>
    </source>
</evidence>
<dbReference type="Gene3D" id="1.10.287.130">
    <property type="match status" value="1"/>
</dbReference>
<evidence type="ECO:0000256" key="8">
    <source>
        <dbReference type="SAM" id="Phobius"/>
    </source>
</evidence>
<dbReference type="Gene3D" id="3.40.50.2300">
    <property type="match status" value="1"/>
</dbReference>
<evidence type="ECO:0000256" key="4">
    <source>
        <dbReference type="ARBA" id="ARBA00022679"/>
    </source>
</evidence>
<dbReference type="GO" id="GO:0000155">
    <property type="term" value="F:phosphorelay sensor kinase activity"/>
    <property type="evidence" value="ECO:0007669"/>
    <property type="project" value="InterPro"/>
</dbReference>
<feature type="transmembrane region" description="Helical" evidence="8">
    <location>
        <begin position="12"/>
        <end position="33"/>
    </location>
</feature>
<dbReference type="Pfam" id="PF02518">
    <property type="entry name" value="HATPase_c"/>
    <property type="match status" value="1"/>
</dbReference>
<dbReference type="Pfam" id="PF00512">
    <property type="entry name" value="HisKA"/>
    <property type="match status" value="1"/>
</dbReference>
<evidence type="ECO:0000256" key="2">
    <source>
        <dbReference type="ARBA" id="ARBA00012438"/>
    </source>
</evidence>
<dbReference type="Pfam" id="PF05227">
    <property type="entry name" value="CHASE3"/>
    <property type="match status" value="1"/>
</dbReference>
<dbReference type="KEGG" id="xbc:ELE36_06715"/>
<dbReference type="InterPro" id="IPR004358">
    <property type="entry name" value="Sig_transdc_His_kin-like_C"/>
</dbReference>
<dbReference type="PRINTS" id="PR00344">
    <property type="entry name" value="BCTRLSENSOR"/>
</dbReference>
<sequence>MPKASVKPIGRVALASLSLAIFVLLVSSIISIASTTSSNRLFSARVKATDINQALDGLEKLVLDAETAQRGFLITGNETYLEPYQRAEKGLQTSLDDIESALHDMPEDMRLLGEIEHAVGLKRKEMAATIDTYRSQSPEAAYAIVKGDQGKVLMDDFRQSLAVLQQVNATRAELAQQQLLRQLRYTNIAIISASIISMLAGMIGVWFVRRGLQSQQQSELMRIEKERVEEADRNKTQFLANISHEIRTPMNAIIGFSRLLAQRVTGDKERSYVDAIVLSSKGLLALVNDVLDLSKIESGKLELAHDTINLADLVDSLIAMFSQMASDKGIELHSQIESTLPDFVAIDGNRVRQILVNLLSNAVKYTERGQVTLEARSETMGDDTSLVRLIFNVVDSGRGIAEDDVASIFDPFNQGSRPDSDMHESTGLGLAITQRLVEVMQGTLQVQSKLGAGSTFSVALPNVKVIAALEPSPQRHLPLDHLSSLNIEKILIVDDVQLNRELLVDILEAYTQKIMLAVDGEHAITLALAECPTLILMDVRMPRLDGRGALKKLRDLPQFNNTPVIAVTASSMREEEMELRRQFDGYVRKPISVEALAAEIARVLERRSPSKPLDQNSSADTPRYDDIPAAALDDLNAGLQVLHLHAWKQASDSLSHRDVLVFLEGIKKLALQVDVAELTAYGERLNTAVSRFDIIAMERELGRFPALIEQFHSLGSGA</sequence>
<feature type="domain" description="Histidine kinase" evidence="9">
    <location>
        <begin position="241"/>
        <end position="464"/>
    </location>
</feature>
<comment type="catalytic activity">
    <reaction evidence="1">
        <text>ATP + protein L-histidine = ADP + protein N-phospho-L-histidine.</text>
        <dbReference type="EC" id="2.7.13.3"/>
    </reaction>
</comment>
<dbReference type="SMART" id="SM00387">
    <property type="entry name" value="HATPase_c"/>
    <property type="match status" value="1"/>
</dbReference>
<keyword evidence="8" id="KW-1133">Transmembrane helix</keyword>
<evidence type="ECO:0000313" key="12">
    <source>
        <dbReference type="Proteomes" id="UP000291562"/>
    </source>
</evidence>
<dbReference type="InterPro" id="IPR003661">
    <property type="entry name" value="HisK_dim/P_dom"/>
</dbReference>
<evidence type="ECO:0000256" key="7">
    <source>
        <dbReference type="PROSITE-ProRule" id="PRU00169"/>
    </source>
</evidence>
<dbReference type="RefSeq" id="WP_129832338.1">
    <property type="nucleotide sequence ID" value="NZ_CP035704.1"/>
</dbReference>
<dbReference type="InterPro" id="IPR036097">
    <property type="entry name" value="HisK_dim/P_sf"/>
</dbReference>
<dbReference type="InterPro" id="IPR001789">
    <property type="entry name" value="Sig_transdc_resp-reg_receiver"/>
</dbReference>
<dbReference type="SMART" id="SM00388">
    <property type="entry name" value="HisKA"/>
    <property type="match status" value="1"/>
</dbReference>
<dbReference type="CDD" id="cd00082">
    <property type="entry name" value="HisKA"/>
    <property type="match status" value="1"/>
</dbReference>
<dbReference type="CDD" id="cd19410">
    <property type="entry name" value="HK9-like_sensor"/>
    <property type="match status" value="1"/>
</dbReference>
<dbReference type="InterPro" id="IPR007891">
    <property type="entry name" value="CHASE3"/>
</dbReference>
<keyword evidence="3 7" id="KW-0597">Phosphoprotein</keyword>
<dbReference type="InterPro" id="IPR036890">
    <property type="entry name" value="HATPase_C_sf"/>
</dbReference>
<dbReference type="SMART" id="SM00448">
    <property type="entry name" value="REC"/>
    <property type="match status" value="1"/>
</dbReference>
<organism evidence="11 12">
    <name type="scientific">Pseudolysobacter antarcticus</name>
    <dbReference type="NCBI Taxonomy" id="2511995"/>
    <lineage>
        <taxon>Bacteria</taxon>
        <taxon>Pseudomonadati</taxon>
        <taxon>Pseudomonadota</taxon>
        <taxon>Gammaproteobacteria</taxon>
        <taxon>Lysobacterales</taxon>
        <taxon>Rhodanobacteraceae</taxon>
        <taxon>Pseudolysobacter</taxon>
    </lineage>
</organism>
<dbReference type="Gene3D" id="3.30.565.10">
    <property type="entry name" value="Histidine kinase-like ATPase, C-terminal domain"/>
    <property type="match status" value="1"/>
</dbReference>
<gene>
    <name evidence="11" type="ORF">ELE36_06715</name>
</gene>
<feature type="domain" description="Response regulatory" evidence="10">
    <location>
        <begin position="489"/>
        <end position="604"/>
    </location>
</feature>